<dbReference type="InterPro" id="IPR027266">
    <property type="entry name" value="TrmE/GcvT-like"/>
</dbReference>
<dbReference type="SUPFAM" id="SSF103025">
    <property type="entry name" value="Folate-binding domain"/>
    <property type="match status" value="1"/>
</dbReference>
<protein>
    <recommendedName>
        <fullName evidence="7">tRNA modification GTPase MnmE</fullName>
        <ecNumber evidence="7">3.6.-.-</ecNumber>
    </recommendedName>
</protein>
<dbReference type="HAMAP" id="MF_00379">
    <property type="entry name" value="GTPase_MnmE"/>
    <property type="match status" value="1"/>
</dbReference>
<comment type="caution">
    <text evidence="7">Lacks conserved residue(s) required for the propagation of feature annotation.</text>
</comment>
<keyword evidence="2 7" id="KW-0819">tRNA processing</keyword>
<dbReference type="InterPro" id="IPR004520">
    <property type="entry name" value="GTPase_MnmE"/>
</dbReference>
<dbReference type="EC" id="3.6.-.-" evidence="7"/>
<dbReference type="InterPro" id="IPR006073">
    <property type="entry name" value="GTP-bd"/>
</dbReference>
<feature type="binding site" evidence="7">
    <location>
        <position position="28"/>
    </location>
    <ligand>
        <name>(6S)-5-formyl-5,6,7,8-tetrahydrofolate</name>
        <dbReference type="ChEBI" id="CHEBI:57457"/>
    </ligand>
</feature>
<feature type="binding site" evidence="7">
    <location>
        <position position="259"/>
    </location>
    <ligand>
        <name>Mg(2+)</name>
        <dbReference type="ChEBI" id="CHEBI:18420"/>
    </ligand>
</feature>
<dbReference type="Pfam" id="PF12631">
    <property type="entry name" value="MnmE_helical"/>
    <property type="match status" value="1"/>
</dbReference>
<feature type="binding site" evidence="7">
    <location>
        <position position="234"/>
    </location>
    <ligand>
        <name>K(+)</name>
        <dbReference type="ChEBI" id="CHEBI:29103"/>
    </ligand>
</feature>
<dbReference type="CDD" id="cd14858">
    <property type="entry name" value="TrmE_N"/>
    <property type="match status" value="1"/>
</dbReference>
<dbReference type="OrthoDB" id="9805918at2"/>
<evidence type="ECO:0000313" key="10">
    <source>
        <dbReference type="EMBL" id="ADK82916.1"/>
    </source>
</evidence>
<feature type="binding site" evidence="7">
    <location>
        <position position="258"/>
    </location>
    <ligand>
        <name>K(+)</name>
        <dbReference type="ChEBI" id="CHEBI:29103"/>
    </ligand>
</feature>
<comment type="similarity">
    <text evidence="1 7 8">Belongs to the TRAFAC class TrmE-Era-EngA-EngB-Septin-like GTPase superfamily. TrmE GTPase family.</text>
</comment>
<dbReference type="SUPFAM" id="SSF116878">
    <property type="entry name" value="TrmE connector domain"/>
    <property type="match status" value="1"/>
</dbReference>
<keyword evidence="4 7" id="KW-0460">Magnesium</keyword>
<dbReference type="InterPro" id="IPR025867">
    <property type="entry name" value="MnmE_helical"/>
</dbReference>
<feature type="binding site" evidence="7">
    <location>
        <position position="255"/>
    </location>
    <ligand>
        <name>K(+)</name>
        <dbReference type="ChEBI" id="CHEBI:29103"/>
    </ligand>
</feature>
<name>E1R861_SEDSS</name>
<dbReference type="GO" id="GO:0046872">
    <property type="term" value="F:metal ion binding"/>
    <property type="evidence" value="ECO:0007669"/>
    <property type="project" value="UniProtKB-KW"/>
</dbReference>
<gene>
    <name evidence="7" type="primary">mnmE</name>
    <name evidence="7" type="synonym">trmE</name>
    <name evidence="10" type="ordered locus">Spirs_3830</name>
</gene>
<dbReference type="InterPro" id="IPR027417">
    <property type="entry name" value="P-loop_NTPase"/>
</dbReference>
<feature type="binding site" evidence="7">
    <location>
        <begin position="234"/>
        <end position="239"/>
    </location>
    <ligand>
        <name>GTP</name>
        <dbReference type="ChEBI" id="CHEBI:37565"/>
    </ligand>
</feature>
<dbReference type="Gene3D" id="1.20.120.430">
    <property type="entry name" value="tRNA modification GTPase MnmE domain 2"/>
    <property type="match status" value="1"/>
</dbReference>
<dbReference type="AlphaFoldDB" id="E1R861"/>
<dbReference type="Gene3D" id="3.30.1360.120">
    <property type="entry name" value="Probable tRNA modification gtpase trme, domain 1"/>
    <property type="match status" value="1"/>
</dbReference>
<feature type="binding site" evidence="7">
    <location>
        <begin position="278"/>
        <end position="281"/>
    </location>
    <ligand>
        <name>GTP</name>
        <dbReference type="ChEBI" id="CHEBI:37565"/>
    </ligand>
</feature>
<dbReference type="Pfam" id="PF01926">
    <property type="entry name" value="MMR_HSR1"/>
    <property type="match status" value="1"/>
</dbReference>
<comment type="cofactor">
    <cofactor evidence="7">
        <name>K(+)</name>
        <dbReference type="ChEBI" id="CHEBI:29103"/>
    </cofactor>
    <text evidence="7">Binds 1 potassium ion per subunit.</text>
</comment>
<dbReference type="KEGG" id="ssm:Spirs_3830"/>
<organism evidence="10 11">
    <name type="scientific">Sediminispirochaeta smaragdinae (strain DSM 11293 / JCM 15392 / SEBR 4228)</name>
    <name type="common">Spirochaeta smaragdinae</name>
    <dbReference type="NCBI Taxonomy" id="573413"/>
    <lineage>
        <taxon>Bacteria</taxon>
        <taxon>Pseudomonadati</taxon>
        <taxon>Spirochaetota</taxon>
        <taxon>Spirochaetia</taxon>
        <taxon>Spirochaetales</taxon>
        <taxon>Spirochaetaceae</taxon>
        <taxon>Sediminispirochaeta</taxon>
    </lineage>
</organism>
<comment type="subunit">
    <text evidence="7">Homodimer. Heterotetramer of two MnmE and two MnmG subunits.</text>
</comment>
<dbReference type="InterPro" id="IPR005225">
    <property type="entry name" value="Small_GTP-bd"/>
</dbReference>
<evidence type="ECO:0000256" key="8">
    <source>
        <dbReference type="RuleBase" id="RU003313"/>
    </source>
</evidence>
<feature type="domain" description="TrmE-type G" evidence="9">
    <location>
        <begin position="224"/>
        <end position="378"/>
    </location>
</feature>
<accession>E1R861</accession>
<dbReference type="Pfam" id="PF10396">
    <property type="entry name" value="TrmE_N"/>
    <property type="match status" value="1"/>
</dbReference>
<proteinExistence type="inferred from homology"/>
<keyword evidence="6 7" id="KW-0342">GTP-binding</keyword>
<dbReference type="HOGENOM" id="CLU_019624_4_1_12"/>
<evidence type="ECO:0000256" key="5">
    <source>
        <dbReference type="ARBA" id="ARBA00022958"/>
    </source>
</evidence>
<feature type="binding site" evidence="7">
    <location>
        <position position="238"/>
    </location>
    <ligand>
        <name>Mg(2+)</name>
        <dbReference type="ChEBI" id="CHEBI:18420"/>
    </ligand>
</feature>
<evidence type="ECO:0000313" key="11">
    <source>
        <dbReference type="Proteomes" id="UP000002318"/>
    </source>
</evidence>
<dbReference type="PROSITE" id="PS51709">
    <property type="entry name" value="G_TRME"/>
    <property type="match status" value="1"/>
</dbReference>
<dbReference type="NCBIfam" id="TIGR00231">
    <property type="entry name" value="small_GTP"/>
    <property type="match status" value="1"/>
</dbReference>
<evidence type="ECO:0000256" key="6">
    <source>
        <dbReference type="ARBA" id="ARBA00023134"/>
    </source>
</evidence>
<reference evidence="10 11" key="1">
    <citation type="journal article" date="2010" name="Stand. Genomic Sci.">
        <title>Complete genome sequence of Spirochaeta smaragdinae type strain (SEBR 4228).</title>
        <authorList>
            <person name="Mavromatis K."/>
            <person name="Yasawong M."/>
            <person name="Chertkov O."/>
            <person name="Lapidus A."/>
            <person name="Lucas S."/>
            <person name="Nolan M."/>
            <person name="Del Rio T.G."/>
            <person name="Tice H."/>
            <person name="Cheng J.F."/>
            <person name="Pitluck S."/>
            <person name="Liolios K."/>
            <person name="Ivanova N."/>
            <person name="Tapia R."/>
            <person name="Han C."/>
            <person name="Bruce D."/>
            <person name="Goodwin L."/>
            <person name="Pati A."/>
            <person name="Chen A."/>
            <person name="Palaniappan K."/>
            <person name="Land M."/>
            <person name="Hauser L."/>
            <person name="Chang Y.J."/>
            <person name="Jeffries C.D."/>
            <person name="Detter J.C."/>
            <person name="Rohde M."/>
            <person name="Brambilla E."/>
            <person name="Spring S."/>
            <person name="Goker M."/>
            <person name="Sikorski J."/>
            <person name="Woyke T."/>
            <person name="Bristow J."/>
            <person name="Eisen J.A."/>
            <person name="Markowitz V."/>
            <person name="Hugenholtz P."/>
            <person name="Klenk H.P."/>
            <person name="Kyrpides N.C."/>
        </authorList>
    </citation>
    <scope>NUCLEOTIDE SEQUENCE [LARGE SCALE GENOMIC DNA]</scope>
    <source>
        <strain evidence="11">DSM 11293 / JCM 15392 / SEBR 4228</strain>
    </source>
</reference>
<evidence type="ECO:0000256" key="3">
    <source>
        <dbReference type="ARBA" id="ARBA00022741"/>
    </source>
</evidence>
<dbReference type="GO" id="GO:0030488">
    <property type="term" value="P:tRNA methylation"/>
    <property type="evidence" value="ECO:0007669"/>
    <property type="project" value="TreeGrafter"/>
</dbReference>
<dbReference type="GO" id="GO:0002098">
    <property type="term" value="P:tRNA wobble uridine modification"/>
    <property type="evidence" value="ECO:0007669"/>
    <property type="project" value="TreeGrafter"/>
</dbReference>
<dbReference type="PANTHER" id="PTHR42714:SF2">
    <property type="entry name" value="TRNA MODIFICATION GTPASE GTPBP3, MITOCHONDRIAL"/>
    <property type="match status" value="1"/>
</dbReference>
<dbReference type="RefSeq" id="WP_013256375.1">
    <property type="nucleotide sequence ID" value="NC_014364.1"/>
</dbReference>
<evidence type="ECO:0000259" key="9">
    <source>
        <dbReference type="PROSITE" id="PS51709"/>
    </source>
</evidence>
<keyword evidence="3 7" id="KW-0547">Nucleotide-binding</keyword>
<feature type="binding site" evidence="7">
    <location>
        <begin position="253"/>
        <end position="259"/>
    </location>
    <ligand>
        <name>GTP</name>
        <dbReference type="ChEBI" id="CHEBI:37565"/>
    </ligand>
</feature>
<dbReference type="EMBL" id="CP002116">
    <property type="protein sequence ID" value="ADK82916.1"/>
    <property type="molecule type" value="Genomic_DNA"/>
</dbReference>
<feature type="binding site" evidence="7">
    <location>
        <position position="456"/>
    </location>
    <ligand>
        <name>(6S)-5-formyl-5,6,7,8-tetrahydrofolate</name>
        <dbReference type="ChEBI" id="CHEBI:57457"/>
    </ligand>
</feature>
<keyword evidence="5 7" id="KW-0630">Potassium</keyword>
<dbReference type="eggNOG" id="COG0486">
    <property type="taxonomic scope" value="Bacteria"/>
</dbReference>
<feature type="binding site" evidence="7">
    <location>
        <position position="129"/>
    </location>
    <ligand>
        <name>(6S)-5-formyl-5,6,7,8-tetrahydrofolate</name>
        <dbReference type="ChEBI" id="CHEBI:57457"/>
    </ligand>
</feature>
<dbReference type="CDD" id="cd04164">
    <property type="entry name" value="trmE"/>
    <property type="match status" value="1"/>
</dbReference>
<keyword evidence="7" id="KW-0479">Metal-binding</keyword>
<comment type="function">
    <text evidence="7">Exhibits a very high intrinsic GTPase hydrolysis rate. Involved in the addition of a carboxymethylaminomethyl (cmnm) group at the wobble position (U34) of certain tRNAs, forming tRNA-cmnm(5)s(2)U34.</text>
</comment>
<sequence length="456" mass="48830">MKDLSYDTDRPIAALATPWGRSAIAVVRTSGEGCLDLLARTFSRPAALSGAKSHSLTYGHMLDASGLPIEQVVLGVFHAPRGYTGEESVEIYTHGSPSGIQRLLSRLYEVGFSEAAPGEFTLRAFLNGKIDLTEAEAVAEIIDAKSSAAHAMAMDRLSGSLFRSIDALKKRIVEVLASVEVLLDYPEEELLDAPEPDFAPLSEVLHSVEALSATFQEGRLYREGAKVAIAGRTNAGKSSLFNLFLKEDRSIVSDIHGTTRDYIEAWTTIAGIPVCLYDTAGLRDAGHPVEVEGIRRSGKVVDAADLVLYLIDGTTGPSPDEFSLLADQTSAEGQGRYIFVMTRSDLGCQVWDDGVVAVSAVTGQGLDRLQKKMAKCLSAKAPLTSGEPVVDSLRQKRLLDRCSSALQAVLEGVGSRSWDELAMDLKDAVDALGEITGEVTSADILESIFSGFCLGK</sequence>
<keyword evidence="7" id="KW-0378">Hydrolase</keyword>
<dbReference type="Proteomes" id="UP000002318">
    <property type="component" value="Chromosome"/>
</dbReference>
<dbReference type="PANTHER" id="PTHR42714">
    <property type="entry name" value="TRNA MODIFICATION GTPASE GTPBP3"/>
    <property type="match status" value="1"/>
</dbReference>
<dbReference type="Gene3D" id="3.40.50.300">
    <property type="entry name" value="P-loop containing nucleotide triphosphate hydrolases"/>
    <property type="match status" value="1"/>
</dbReference>
<evidence type="ECO:0000256" key="4">
    <source>
        <dbReference type="ARBA" id="ARBA00022842"/>
    </source>
</evidence>
<dbReference type="STRING" id="573413.Spirs_3830"/>
<evidence type="ECO:0000256" key="2">
    <source>
        <dbReference type="ARBA" id="ARBA00022694"/>
    </source>
</evidence>
<dbReference type="NCBIfam" id="TIGR00450">
    <property type="entry name" value="mnmE_trmE_thdF"/>
    <property type="match status" value="1"/>
</dbReference>
<comment type="subcellular location">
    <subcellularLocation>
        <location evidence="7">Cytoplasm</location>
    </subcellularLocation>
</comment>
<dbReference type="SUPFAM" id="SSF52540">
    <property type="entry name" value="P-loop containing nucleoside triphosphate hydrolases"/>
    <property type="match status" value="1"/>
</dbReference>
<dbReference type="InterPro" id="IPR027368">
    <property type="entry name" value="MnmE_dom2"/>
</dbReference>
<evidence type="ECO:0000256" key="7">
    <source>
        <dbReference type="HAMAP-Rule" id="MF_00379"/>
    </source>
</evidence>
<evidence type="ECO:0000256" key="1">
    <source>
        <dbReference type="ARBA" id="ARBA00011043"/>
    </source>
</evidence>
<dbReference type="InterPro" id="IPR018948">
    <property type="entry name" value="GTP-bd_TrmE_N"/>
</dbReference>
<keyword evidence="7" id="KW-0963">Cytoplasm</keyword>
<feature type="binding site" evidence="7">
    <location>
        <position position="253"/>
    </location>
    <ligand>
        <name>K(+)</name>
        <dbReference type="ChEBI" id="CHEBI:29103"/>
    </ligand>
</feature>
<dbReference type="GO" id="GO:0003924">
    <property type="term" value="F:GTPase activity"/>
    <property type="evidence" value="ECO:0007669"/>
    <property type="project" value="UniProtKB-UniRule"/>
</dbReference>
<dbReference type="InterPro" id="IPR031168">
    <property type="entry name" value="G_TrmE"/>
</dbReference>
<dbReference type="GO" id="GO:0005829">
    <property type="term" value="C:cytosol"/>
    <property type="evidence" value="ECO:0007669"/>
    <property type="project" value="TreeGrafter"/>
</dbReference>
<keyword evidence="11" id="KW-1185">Reference proteome</keyword>
<feature type="binding site" evidence="7">
    <location>
        <position position="90"/>
    </location>
    <ligand>
        <name>(6S)-5-formyl-5,6,7,8-tetrahydrofolate</name>
        <dbReference type="ChEBI" id="CHEBI:57457"/>
    </ligand>
</feature>
<dbReference type="GO" id="GO:0005525">
    <property type="term" value="F:GTP binding"/>
    <property type="evidence" value="ECO:0007669"/>
    <property type="project" value="UniProtKB-UniRule"/>
</dbReference>